<feature type="compositionally biased region" description="Acidic residues" evidence="1">
    <location>
        <begin position="372"/>
        <end position="392"/>
    </location>
</feature>
<dbReference type="Proteomes" id="UP001309876">
    <property type="component" value="Unassembled WGS sequence"/>
</dbReference>
<evidence type="ECO:0000256" key="1">
    <source>
        <dbReference type="SAM" id="MobiDB-lite"/>
    </source>
</evidence>
<feature type="region of interest" description="Disordered" evidence="1">
    <location>
        <begin position="370"/>
        <end position="421"/>
    </location>
</feature>
<gene>
    <name evidence="2" type="ORF">LTR05_004260</name>
</gene>
<dbReference type="InterPro" id="IPR046341">
    <property type="entry name" value="SET_dom_sf"/>
</dbReference>
<dbReference type="Gene3D" id="2.170.270.10">
    <property type="entry name" value="SET domain"/>
    <property type="match status" value="2"/>
</dbReference>
<protein>
    <recommendedName>
        <fullName evidence="4">SET domain-containing protein</fullName>
    </recommendedName>
</protein>
<proteinExistence type="predicted"/>
<feature type="compositionally biased region" description="Basic and acidic residues" evidence="1">
    <location>
        <begin position="393"/>
        <end position="403"/>
    </location>
</feature>
<name>A0AAN7YI91_9EURO</name>
<dbReference type="PANTHER" id="PTHR12197:SF273">
    <property type="entry name" value="MYND-TYPE ZINC FINGER PROTEIN SAMB"/>
    <property type="match status" value="1"/>
</dbReference>
<dbReference type="CDD" id="cd20071">
    <property type="entry name" value="SET_SMYD"/>
    <property type="match status" value="1"/>
</dbReference>
<dbReference type="SUPFAM" id="SSF82199">
    <property type="entry name" value="SET domain"/>
    <property type="match status" value="1"/>
</dbReference>
<sequence length="662" mass="74644">MSKASASDYALPNIELGQEINVSVLPDHLQELYFASNTSEDLKEKASSIQIIPLDKLEEESSAIRIFQLLLHREWLTARLGQHGKCHPPLILQRALVYEALDYDDLAAFDAFVVYTLCQKAISDEFVTDLEAHNLDGSPWVVCSDDDQEMDTVQQLRVRSLTVLIRCLYRLGAVKDARSLHTELVQEQRLSESLSSIPVEQQKHDLGQCKISIRNDQAVGVDEQASESVNSSRFGKSRREIYPWSRHEPDRNSSESIHEINESLSRVSGDLEAKITALPAFDTFGAETEELSYQLGLFAKTDLQPGTQVLAEKSILTAIRPLEDAICDACGQELEGIPFEDIRQCVGSDCDITFCSEDCRARAVSEYHQPAIDDDEEDQSDEDATSYSEDESTTNRDLKSRDSIDEDQTPDSIEGDFKGAPICGNHDLSTIGRPTNTDTPEWDLYFLLLTRTIAMSITQQRHPLQLKEIKYLWGDFNPCSLLSTCHDNSYEPPPRTLPFSFLHNLQYVLDYFSTLSLSCANATPYSAHWLQNFDFWILQVLFSKFRGVANATQSTFDGKPEIASVHPLWCLANHSCAPNVTWTPKGVREFFVRTAEEREWQPESASQEAWTGIKAGEEILSHYTDIELPLQDRRDRLREVLGGICRCERCIAESGLRPGQSP</sequence>
<organism evidence="2 3">
    <name type="scientific">Lithohypha guttulata</name>
    <dbReference type="NCBI Taxonomy" id="1690604"/>
    <lineage>
        <taxon>Eukaryota</taxon>
        <taxon>Fungi</taxon>
        <taxon>Dikarya</taxon>
        <taxon>Ascomycota</taxon>
        <taxon>Pezizomycotina</taxon>
        <taxon>Eurotiomycetes</taxon>
        <taxon>Chaetothyriomycetidae</taxon>
        <taxon>Chaetothyriales</taxon>
        <taxon>Trichomeriaceae</taxon>
        <taxon>Lithohypha</taxon>
    </lineage>
</organism>
<keyword evidence="3" id="KW-1185">Reference proteome</keyword>
<comment type="caution">
    <text evidence="2">The sequence shown here is derived from an EMBL/GenBank/DDBJ whole genome shotgun (WGS) entry which is preliminary data.</text>
</comment>
<dbReference type="AlphaFoldDB" id="A0AAN7YI91"/>
<dbReference type="Gene3D" id="6.10.140.2220">
    <property type="match status" value="1"/>
</dbReference>
<evidence type="ECO:0000313" key="3">
    <source>
        <dbReference type="Proteomes" id="UP001309876"/>
    </source>
</evidence>
<reference evidence="2 3" key="1">
    <citation type="submission" date="2023-08" db="EMBL/GenBank/DDBJ databases">
        <title>Black Yeasts Isolated from many extreme environments.</title>
        <authorList>
            <person name="Coleine C."/>
            <person name="Stajich J.E."/>
            <person name="Selbmann L."/>
        </authorList>
    </citation>
    <scope>NUCLEOTIDE SEQUENCE [LARGE SCALE GENOMIC DNA]</scope>
    <source>
        <strain evidence="2 3">CCFEE 5910</strain>
    </source>
</reference>
<dbReference type="EMBL" id="JAVRRJ010000003">
    <property type="protein sequence ID" value="KAK5087089.1"/>
    <property type="molecule type" value="Genomic_DNA"/>
</dbReference>
<dbReference type="InterPro" id="IPR050869">
    <property type="entry name" value="H3K4_H4K5_MeTrfase"/>
</dbReference>
<evidence type="ECO:0008006" key="4">
    <source>
        <dbReference type="Google" id="ProtNLM"/>
    </source>
</evidence>
<dbReference type="GO" id="GO:0005634">
    <property type="term" value="C:nucleus"/>
    <property type="evidence" value="ECO:0007669"/>
    <property type="project" value="TreeGrafter"/>
</dbReference>
<dbReference type="PANTHER" id="PTHR12197">
    <property type="entry name" value="HISTONE-LYSINE N-METHYLTRANSFERASE SMYD"/>
    <property type="match status" value="1"/>
</dbReference>
<evidence type="ECO:0000313" key="2">
    <source>
        <dbReference type="EMBL" id="KAK5087089.1"/>
    </source>
</evidence>
<accession>A0AAN7YI91</accession>